<dbReference type="Proteomes" id="UP000693970">
    <property type="component" value="Unassembled WGS sequence"/>
</dbReference>
<gene>
    <name evidence="1" type="ORF">IV203_002307</name>
</gene>
<keyword evidence="2" id="KW-1185">Reference proteome</keyword>
<reference evidence="1" key="1">
    <citation type="journal article" date="2021" name="Sci. Rep.">
        <title>Diploid genomic architecture of Nitzschia inconspicua, an elite biomass production diatom.</title>
        <authorList>
            <person name="Oliver A."/>
            <person name="Podell S."/>
            <person name="Pinowska A."/>
            <person name="Traller J.C."/>
            <person name="Smith S.R."/>
            <person name="McClure R."/>
            <person name="Beliaev A."/>
            <person name="Bohutskyi P."/>
            <person name="Hill E.A."/>
            <person name="Rabines A."/>
            <person name="Zheng H."/>
            <person name="Allen L.Z."/>
            <person name="Kuo A."/>
            <person name="Grigoriev I.V."/>
            <person name="Allen A.E."/>
            <person name="Hazlebeck D."/>
            <person name="Allen E.E."/>
        </authorList>
    </citation>
    <scope>NUCLEOTIDE SEQUENCE</scope>
    <source>
        <strain evidence="1">Hildebrandi</strain>
    </source>
</reference>
<organism evidence="1 2">
    <name type="scientific">Nitzschia inconspicua</name>
    <dbReference type="NCBI Taxonomy" id="303405"/>
    <lineage>
        <taxon>Eukaryota</taxon>
        <taxon>Sar</taxon>
        <taxon>Stramenopiles</taxon>
        <taxon>Ochrophyta</taxon>
        <taxon>Bacillariophyta</taxon>
        <taxon>Bacillariophyceae</taxon>
        <taxon>Bacillariophycidae</taxon>
        <taxon>Bacillariales</taxon>
        <taxon>Bacillariaceae</taxon>
        <taxon>Nitzschia</taxon>
    </lineage>
</organism>
<evidence type="ECO:0000313" key="2">
    <source>
        <dbReference type="Proteomes" id="UP000693970"/>
    </source>
</evidence>
<name>A0A9K3L877_9STRA</name>
<dbReference type="AlphaFoldDB" id="A0A9K3L877"/>
<reference evidence="1" key="2">
    <citation type="submission" date="2021-04" db="EMBL/GenBank/DDBJ databases">
        <authorList>
            <person name="Podell S."/>
        </authorList>
    </citation>
    <scope>NUCLEOTIDE SEQUENCE</scope>
    <source>
        <strain evidence="1">Hildebrandi</strain>
    </source>
</reference>
<dbReference type="EMBL" id="JAGRRH010000015">
    <property type="protein sequence ID" value="KAG7357619.1"/>
    <property type="molecule type" value="Genomic_DNA"/>
</dbReference>
<evidence type="ECO:0000313" key="1">
    <source>
        <dbReference type="EMBL" id="KAG7357619.1"/>
    </source>
</evidence>
<proteinExistence type="predicted"/>
<protein>
    <submittedName>
        <fullName evidence="1">Uncharacterized protein</fullName>
    </submittedName>
</protein>
<comment type="caution">
    <text evidence="1">The sequence shown here is derived from an EMBL/GenBank/DDBJ whole genome shotgun (WGS) entry which is preliminary data.</text>
</comment>
<accession>A0A9K3L877</accession>
<sequence length="96" mass="10663">MKKVDHEKLPYGALDHIDQIENALFQMGAFPTVGLSFPASEIVAHSSMLQVVSYVANRSTTYMAELLDLHHATVQRTRDPHPVTVMILQMATGKTN</sequence>